<evidence type="ECO:0000313" key="3">
    <source>
        <dbReference type="Proteomes" id="UP000187209"/>
    </source>
</evidence>
<protein>
    <submittedName>
        <fullName evidence="2">Uncharacterized protein</fullName>
    </submittedName>
</protein>
<accession>A0A1R2C2A0</accession>
<name>A0A1R2C2A0_9CILI</name>
<proteinExistence type="predicted"/>
<feature type="compositionally biased region" description="Low complexity" evidence="1">
    <location>
        <begin position="871"/>
        <end position="893"/>
    </location>
</feature>
<reference evidence="2 3" key="1">
    <citation type="submission" date="2016-11" db="EMBL/GenBank/DDBJ databases">
        <title>The macronuclear genome of Stentor coeruleus: a giant cell with tiny introns.</title>
        <authorList>
            <person name="Slabodnick M."/>
            <person name="Ruby J.G."/>
            <person name="Reiff S.B."/>
            <person name="Swart E.C."/>
            <person name="Gosai S."/>
            <person name="Prabakaran S."/>
            <person name="Witkowska E."/>
            <person name="Larue G.E."/>
            <person name="Fisher S."/>
            <person name="Freeman R.M."/>
            <person name="Gunawardena J."/>
            <person name="Chu W."/>
            <person name="Stover N.A."/>
            <person name="Gregory B.D."/>
            <person name="Nowacki M."/>
            <person name="Derisi J."/>
            <person name="Roy S.W."/>
            <person name="Marshall W.F."/>
            <person name="Sood P."/>
        </authorList>
    </citation>
    <scope>NUCLEOTIDE SEQUENCE [LARGE SCALE GENOMIC DNA]</scope>
    <source>
        <strain evidence="2">WM001</strain>
    </source>
</reference>
<feature type="region of interest" description="Disordered" evidence="1">
    <location>
        <begin position="727"/>
        <end position="893"/>
    </location>
</feature>
<dbReference type="CDD" id="cd22265">
    <property type="entry name" value="UDM1_RNF168"/>
    <property type="match status" value="1"/>
</dbReference>
<dbReference type="OrthoDB" id="299163at2759"/>
<gene>
    <name evidence="2" type="ORF">SteCoe_16059</name>
</gene>
<sequence length="893" mass="103418">MEISQYARLLYSSHKSDSELQTFINNSQDPSLKNAKILYSSSCYKFMKNSKTFYILLLGNTCTEGLQLSLKGTPKKAFKVLEHYRNFKNEANNLKKIGLGYSSGASILAALCEIESGIEAFCFNPIGLGKITNDPVSYEALHISPCKFNITIIKVVNDSISQKYQWPDEQSRKVLVEKKAELNPHSLKNFFTDTDVNVSGLKEIFPTISQITFSPATGFILFESTSDPTNYYIEGDIATIFYMVYTNPQQMMFTLVPADRLNPGGPYQRKLFFPSELEGTMIGNYLWEADWKLKQLDLGFWYDDLTQQQIPINLEIPWFKSGFDFYSEEDQEKSFVRLWFVNEKIEFDYASTPSGIAIKPKTVKIKVEARKLTVDSSSEFGLADTDESHTAYKFAKYLTENFDRLTDIIPEFQKLKQVAILVDLAKFFRDVLKVPKDFLNLNILKQRIIKCEDFYEQGKVPRLRRIETKQRGEYLVTLNVAGGVSLITQKRQQCYNENLLKCISRSQEFLTPFQLTHLDYLRDIISYTESTDDSDLDTSSLWAVSLFTPQECSYEGCNNILEFKCDTLDFENAQDVYDEISPYSFEGKLYCFEHHPFRCSRGKCKKIIMPEEGYAQLEFGKFHSGCIICEHCGENVKAKFVYRNGFIHVDCLKMMEEVRQIIPGKPKQDNQKFIAKTPGFMKNTSIDDTAEDRFKKQLDFQVKILDEEKQKLLEEERNKIRDEERKKLEKERTKIQDEERKKIQDEERKKIQDEERKKIQDEERKRILEEERKKNIEDEKKKIQQELMKKNQENAKKSPNKEEGLIKTPTKTEEMKKKAEEAKIKIKPEPIPSSRLKDLKKEEPKIPQAEEAKKLNTIFRKKNAEPGDQQKPAGKAASSSTAAGTKKPGITKK</sequence>
<keyword evidence="3" id="KW-1185">Reference proteome</keyword>
<organism evidence="2 3">
    <name type="scientific">Stentor coeruleus</name>
    <dbReference type="NCBI Taxonomy" id="5963"/>
    <lineage>
        <taxon>Eukaryota</taxon>
        <taxon>Sar</taxon>
        <taxon>Alveolata</taxon>
        <taxon>Ciliophora</taxon>
        <taxon>Postciliodesmatophora</taxon>
        <taxon>Heterotrichea</taxon>
        <taxon>Heterotrichida</taxon>
        <taxon>Stentoridae</taxon>
        <taxon>Stentor</taxon>
    </lineage>
</organism>
<feature type="compositionally biased region" description="Basic and acidic residues" evidence="1">
    <location>
        <begin position="727"/>
        <end position="828"/>
    </location>
</feature>
<evidence type="ECO:0000313" key="2">
    <source>
        <dbReference type="EMBL" id="OMJ83079.1"/>
    </source>
</evidence>
<dbReference type="AlphaFoldDB" id="A0A1R2C2A0"/>
<dbReference type="EMBL" id="MPUH01000316">
    <property type="protein sequence ID" value="OMJ83079.1"/>
    <property type="molecule type" value="Genomic_DNA"/>
</dbReference>
<dbReference type="Proteomes" id="UP000187209">
    <property type="component" value="Unassembled WGS sequence"/>
</dbReference>
<comment type="caution">
    <text evidence="2">The sequence shown here is derived from an EMBL/GenBank/DDBJ whole genome shotgun (WGS) entry which is preliminary data.</text>
</comment>
<evidence type="ECO:0000256" key="1">
    <source>
        <dbReference type="SAM" id="MobiDB-lite"/>
    </source>
</evidence>
<feature type="compositionally biased region" description="Basic and acidic residues" evidence="1">
    <location>
        <begin position="835"/>
        <end position="854"/>
    </location>
</feature>